<dbReference type="OrthoDB" id="514904at2"/>
<gene>
    <name evidence="1" type="ORF">WA1_24670</name>
</gene>
<evidence type="ECO:0000313" key="2">
    <source>
        <dbReference type="Proteomes" id="UP000076925"/>
    </source>
</evidence>
<comment type="caution">
    <text evidence="1">The sequence shown here is derived from an EMBL/GenBank/DDBJ whole genome shotgun (WGS) entry which is preliminary data.</text>
</comment>
<dbReference type="RefSeq" id="WP_051076982.1">
    <property type="nucleotide sequence ID" value="NZ_KQ976354.1"/>
</dbReference>
<reference evidence="1 2" key="1">
    <citation type="journal article" date="2013" name="Genome Biol. Evol.">
        <title>Genomes of Stigonematalean cyanobacteria (subsection V) and the evolution of oxygenic photosynthesis from prokaryotes to plastids.</title>
        <authorList>
            <person name="Dagan T."/>
            <person name="Roettger M."/>
            <person name="Stucken K."/>
            <person name="Landan G."/>
            <person name="Koch R."/>
            <person name="Major P."/>
            <person name="Gould S.B."/>
            <person name="Goremykin V.V."/>
            <person name="Rippka R."/>
            <person name="Tandeau de Marsac N."/>
            <person name="Gugger M."/>
            <person name="Lockhart P.J."/>
            <person name="Allen J.F."/>
            <person name="Brune I."/>
            <person name="Maus I."/>
            <person name="Puhler A."/>
            <person name="Martin W.F."/>
        </authorList>
    </citation>
    <scope>NUCLEOTIDE SEQUENCE [LARGE SCALE GENOMIC DNA]</scope>
    <source>
        <strain evidence="1 2">PCC 7110</strain>
    </source>
</reference>
<proteinExistence type="predicted"/>
<organism evidence="1 2">
    <name type="scientific">Scytonema hofmannii PCC 7110</name>
    <dbReference type="NCBI Taxonomy" id="128403"/>
    <lineage>
        <taxon>Bacteria</taxon>
        <taxon>Bacillati</taxon>
        <taxon>Cyanobacteriota</taxon>
        <taxon>Cyanophyceae</taxon>
        <taxon>Nostocales</taxon>
        <taxon>Scytonemataceae</taxon>
        <taxon>Scytonema</taxon>
    </lineage>
</organism>
<protein>
    <submittedName>
        <fullName evidence="1">Uncharacterized protein</fullName>
    </submittedName>
</protein>
<evidence type="ECO:0000313" key="1">
    <source>
        <dbReference type="EMBL" id="KYC40820.1"/>
    </source>
</evidence>
<name>A0A139X808_9CYAN</name>
<keyword evidence="2" id="KW-1185">Reference proteome</keyword>
<dbReference type="AlphaFoldDB" id="A0A139X808"/>
<dbReference type="Proteomes" id="UP000076925">
    <property type="component" value="Unassembled WGS sequence"/>
</dbReference>
<dbReference type="EMBL" id="ANNX02000026">
    <property type="protein sequence ID" value="KYC40820.1"/>
    <property type="molecule type" value="Genomic_DNA"/>
</dbReference>
<sequence length="140" mass="16102">MNEQECAVAYQELVEILNQFQLGWLVEKVADVIKRGKQVIVQDNGQKASHLEVEPLTNREQLFLLIDAIERALVETAAMEVEISDFLREQNLESKIITSDGKQETVHDYRRSVVYPRKENADALKELLEELRQDALAHVD</sequence>
<accession>A0A139X808</accession>